<dbReference type="InterPro" id="IPR050574">
    <property type="entry name" value="HPF/YfiA_ribosome-assoc"/>
</dbReference>
<evidence type="ECO:0000256" key="3">
    <source>
        <dbReference type="ARBA" id="ARBA00041148"/>
    </source>
</evidence>
<organism evidence="4 5">
    <name type="scientific">Ereboglobus luteus</name>
    <dbReference type="NCBI Taxonomy" id="1796921"/>
    <lineage>
        <taxon>Bacteria</taxon>
        <taxon>Pseudomonadati</taxon>
        <taxon>Verrucomicrobiota</taxon>
        <taxon>Opitutia</taxon>
        <taxon>Opitutales</taxon>
        <taxon>Opitutaceae</taxon>
        <taxon>Ereboglobus</taxon>
    </lineage>
</organism>
<dbReference type="InterPro" id="IPR036567">
    <property type="entry name" value="RHF-like"/>
</dbReference>
<protein>
    <recommendedName>
        <fullName evidence="3">Ribosome hibernation promoting factor</fullName>
    </recommendedName>
</protein>
<name>A0A2U8E5I2_9BACT</name>
<dbReference type="PANTHER" id="PTHR33231:SF1">
    <property type="entry name" value="30S RIBOSOMAL PROTEIN"/>
    <property type="match status" value="1"/>
</dbReference>
<dbReference type="EMBL" id="CP023004">
    <property type="protein sequence ID" value="AWI10199.1"/>
    <property type="molecule type" value="Genomic_DNA"/>
</dbReference>
<dbReference type="GO" id="GO:0043024">
    <property type="term" value="F:ribosomal small subunit binding"/>
    <property type="evidence" value="ECO:0007669"/>
    <property type="project" value="TreeGrafter"/>
</dbReference>
<keyword evidence="5" id="KW-1185">Reference proteome</keyword>
<dbReference type="Pfam" id="PF02482">
    <property type="entry name" value="Ribosomal_S30AE"/>
    <property type="match status" value="1"/>
</dbReference>
<dbReference type="RefSeq" id="WP_108826101.1">
    <property type="nucleotide sequence ID" value="NZ_CP023004.1"/>
</dbReference>
<reference evidence="4 5" key="1">
    <citation type="journal article" date="2018" name="Syst. Appl. Microbiol.">
        <title>Ereboglobus luteus gen. nov. sp. nov. from cockroach guts, and new insights into the oxygen relationship of the genera Opitutus and Didymococcus (Verrucomicrobia: Opitutaceae).</title>
        <authorList>
            <person name="Tegtmeier D."/>
            <person name="Belitz A."/>
            <person name="Radek R."/>
            <person name="Heimerl T."/>
            <person name="Brune A."/>
        </authorList>
    </citation>
    <scope>NUCLEOTIDE SEQUENCE [LARGE SCALE GENOMIC DNA]</scope>
    <source>
        <strain evidence="4 5">Ho45</strain>
    </source>
</reference>
<evidence type="ECO:0000256" key="2">
    <source>
        <dbReference type="ARBA" id="ARBA00038695"/>
    </source>
</evidence>
<dbReference type="Proteomes" id="UP000244896">
    <property type="component" value="Chromosome"/>
</dbReference>
<dbReference type="PANTHER" id="PTHR33231">
    <property type="entry name" value="30S RIBOSOMAL PROTEIN"/>
    <property type="match status" value="1"/>
</dbReference>
<evidence type="ECO:0000256" key="1">
    <source>
        <dbReference type="ARBA" id="ARBA00022845"/>
    </source>
</evidence>
<dbReference type="NCBIfam" id="TIGR00741">
    <property type="entry name" value="yfiA"/>
    <property type="match status" value="1"/>
</dbReference>
<dbReference type="SUPFAM" id="SSF69754">
    <property type="entry name" value="Ribosome binding protein Y (YfiA homologue)"/>
    <property type="match status" value="1"/>
</dbReference>
<dbReference type="GO" id="GO:0022627">
    <property type="term" value="C:cytosolic small ribosomal subunit"/>
    <property type="evidence" value="ECO:0007669"/>
    <property type="project" value="TreeGrafter"/>
</dbReference>
<keyword evidence="1" id="KW-0810">Translation regulation</keyword>
<comment type="subunit">
    <text evidence="2">Associates exclusively with 100S ribosomes, which are dimers of 70S ribosomes.</text>
</comment>
<dbReference type="GO" id="GO:0045900">
    <property type="term" value="P:negative regulation of translational elongation"/>
    <property type="evidence" value="ECO:0007669"/>
    <property type="project" value="TreeGrafter"/>
</dbReference>
<dbReference type="InterPro" id="IPR003489">
    <property type="entry name" value="RHF/RaiA"/>
</dbReference>
<gene>
    <name evidence="4" type="primary">raiA</name>
    <name evidence="4" type="ORF">CKA38_13875</name>
</gene>
<accession>A0A2U8E5I2</accession>
<evidence type="ECO:0000313" key="5">
    <source>
        <dbReference type="Proteomes" id="UP000244896"/>
    </source>
</evidence>
<dbReference type="AlphaFoldDB" id="A0A2U8E5I2"/>
<dbReference type="Gene3D" id="3.30.160.100">
    <property type="entry name" value="Ribosome hibernation promotion factor-like"/>
    <property type="match status" value="1"/>
</dbReference>
<proteinExistence type="predicted"/>
<dbReference type="KEGG" id="elut:CKA38_13875"/>
<dbReference type="OrthoDB" id="194787at2"/>
<sequence length="133" mass="15102">MKKQNVPSSASDNNKLIVRGVHLDLTDALRAFIESKCERLLRHQARIIRIRVDLEYDKLRKGKPRFLAKGLIEISGPDMVVTMESDDAYKAIDLMSQKLDRLLRVRASAMKKKKLHPHSVDLEAELPKVSATA</sequence>
<evidence type="ECO:0000313" key="4">
    <source>
        <dbReference type="EMBL" id="AWI10199.1"/>
    </source>
</evidence>